<proteinExistence type="predicted"/>
<gene>
    <name evidence="1" type="ORF">BECKTUN1418D_GA0071000_11581</name>
</gene>
<organism evidence="1">
    <name type="scientific">Candidatus Kentrum sp. TUN</name>
    <dbReference type="NCBI Taxonomy" id="2126343"/>
    <lineage>
        <taxon>Bacteria</taxon>
        <taxon>Pseudomonadati</taxon>
        <taxon>Pseudomonadota</taxon>
        <taxon>Gammaproteobacteria</taxon>
        <taxon>Candidatus Kentrum</taxon>
    </lineage>
</organism>
<dbReference type="AlphaFoldDB" id="A0A451A6Q6"/>
<reference evidence="1" key="1">
    <citation type="submission" date="2019-02" db="EMBL/GenBank/DDBJ databases">
        <authorList>
            <person name="Gruber-Vodicka R. H."/>
            <person name="Seah K. B. B."/>
        </authorList>
    </citation>
    <scope>NUCLEOTIDE SEQUENCE</scope>
    <source>
        <strain evidence="1">BECK_BY1</strain>
    </source>
</reference>
<accession>A0A451A6Q6</accession>
<protein>
    <submittedName>
        <fullName evidence="1">Uncharacterized protein</fullName>
    </submittedName>
</protein>
<name>A0A451A6Q6_9GAMM</name>
<evidence type="ECO:0000313" key="1">
    <source>
        <dbReference type="EMBL" id="VFK61715.1"/>
    </source>
</evidence>
<sequence>MNRYLALVQYHFTLESHSTYSIISYWKRLGRQERPEAVVQFPGIKILNNTIKNFIELSSHCCARDLLPWEEFRTQKISPYGRDDRGVVKHKMG</sequence>
<dbReference type="EMBL" id="CAADFX010000158">
    <property type="protein sequence ID" value="VFK61715.1"/>
    <property type="molecule type" value="Genomic_DNA"/>
</dbReference>